<protein>
    <submittedName>
        <fullName evidence="6">Dorsal-ventral patterning protein tolloid</fullName>
    </submittedName>
</protein>
<sequence length="932" mass="103583">MLIPTVPSTWGWGFFALFFFSFVVHPSPAAIRRADRGHCNKTVDIYDDVSSPAVTAANWGKPLSCWYRFRSFRGAKEWILRVRFKKFKVGVLENATTCSGDDLQIVDGNTKTEVSNRKDPGVYCGESEQQQMFISETSFVRVIFHADNFTDQTYFSFDSRAEPQFEEYLRYGQHPELYPNRRGEIVPGSYCERVFKDCRLQTCYVQSPAYPGIYPRALHCKYRLNTRLPFIKLYIENEEFNIDGQRCENIMTCPMRPISSGSEHCPYDYIRVYDGKDENSTAIGTFCGMGKFPYSIIGTSEDLYVEFVSSPAGPLLNTGFHFNVGNWPGHVETAGVRNGSCDWLLNSESLHTGNEGIFLSVAHWYPPHTSCTYLLKGRPGEIARLYFPSFRVNRIESPIQPYDGDCGESLTLYDAEWPDDAKIIKTFCDTFSKPMEKHDFVSSSNALFVKFESKTGSYSGSSLYYWAHYDFFNATRIGVPVPGTECDETFASWKERSGRLRSPLNTLVYKRPGDPPSDLSCTYTFVTDKRLYARVILTMESVSFKEHPYAQCGHCWDSRVDRLIIREPAVADATATDHQQGHCICRSRINGGEGGEPVVRVISRGEKLELKLLVDGAHAAVSYFKQSAPLFEARYEFVHSPLCGPAVLPATTDGEIEFPHYEALGYVTPPRSIKCIWELRVNRERDVWLHFDKIKFASRSCEDGKLEIFLPGSTEPFLGICGENVSYVREMPIISAAQIAPVCTHTFEEWEWPTVIVQFTGSMAPARAAFKIAWTELYHLPRDSSGGLNTQKLEEFCGFQCPGDAGCIPARLVCNGVVNCPVPEHHRSVVKNTAHNGSLGIPDDLGLNDESIETCGTDVLGKRAGGGGGGGGNIAGIGGGGIGGLASVVGSAGWAGAGLGAALAILLGLICLITVCKICRRRAASRDIHVPY</sequence>
<organism evidence="6 7">
    <name type="scientific">Habropoda laboriosa</name>
    <dbReference type="NCBI Taxonomy" id="597456"/>
    <lineage>
        <taxon>Eukaryota</taxon>
        <taxon>Metazoa</taxon>
        <taxon>Ecdysozoa</taxon>
        <taxon>Arthropoda</taxon>
        <taxon>Hexapoda</taxon>
        <taxon>Insecta</taxon>
        <taxon>Pterygota</taxon>
        <taxon>Neoptera</taxon>
        <taxon>Endopterygota</taxon>
        <taxon>Hymenoptera</taxon>
        <taxon>Apocrita</taxon>
        <taxon>Aculeata</taxon>
        <taxon>Apoidea</taxon>
        <taxon>Anthophila</taxon>
        <taxon>Apidae</taxon>
        <taxon>Habropoda</taxon>
    </lineage>
</organism>
<feature type="domain" description="CUB" evidence="5">
    <location>
        <begin position="341"/>
        <end position="479"/>
    </location>
</feature>
<evidence type="ECO:0000256" key="2">
    <source>
        <dbReference type="PROSITE-ProRule" id="PRU00059"/>
    </source>
</evidence>
<gene>
    <name evidence="6" type="ORF">WH47_06568</name>
</gene>
<accession>A0A0L7RDD9</accession>
<keyword evidence="1" id="KW-1015">Disulfide bond</keyword>
<dbReference type="InterPro" id="IPR053207">
    <property type="entry name" value="Non-NMDA_GluR_Accessory"/>
</dbReference>
<feature type="domain" description="CUB" evidence="5">
    <location>
        <begin position="191"/>
        <end position="327"/>
    </location>
</feature>
<comment type="caution">
    <text evidence="2">Lacks conserved residue(s) required for the propagation of feature annotation.</text>
</comment>
<evidence type="ECO:0000256" key="1">
    <source>
        <dbReference type="ARBA" id="ARBA00023157"/>
    </source>
</evidence>
<dbReference type="PANTHER" id="PTHR47537">
    <property type="entry name" value="CUBILIN"/>
    <property type="match status" value="1"/>
</dbReference>
<keyword evidence="3" id="KW-0812">Transmembrane</keyword>
<dbReference type="Pfam" id="PF00431">
    <property type="entry name" value="CUB"/>
    <property type="match status" value="1"/>
</dbReference>
<name>A0A0L7RDD9_9HYME</name>
<evidence type="ECO:0000256" key="4">
    <source>
        <dbReference type="SAM" id="SignalP"/>
    </source>
</evidence>
<keyword evidence="4" id="KW-0732">Signal</keyword>
<dbReference type="PROSITE" id="PS01180">
    <property type="entry name" value="CUB"/>
    <property type="match status" value="4"/>
</dbReference>
<dbReference type="GO" id="GO:0005886">
    <property type="term" value="C:plasma membrane"/>
    <property type="evidence" value="ECO:0007669"/>
    <property type="project" value="TreeGrafter"/>
</dbReference>
<dbReference type="FunFam" id="2.60.120.290:FF:000055">
    <property type="entry name" value="Dorsal-ventral patterning protein tolloid"/>
    <property type="match status" value="1"/>
</dbReference>
<keyword evidence="3" id="KW-1133">Transmembrane helix</keyword>
<dbReference type="InterPro" id="IPR035914">
    <property type="entry name" value="Sperma_CUB_dom_sf"/>
</dbReference>
<keyword evidence="7" id="KW-1185">Reference proteome</keyword>
<dbReference type="Proteomes" id="UP000053825">
    <property type="component" value="Unassembled WGS sequence"/>
</dbReference>
<dbReference type="SUPFAM" id="SSF49854">
    <property type="entry name" value="Spermadhesin, CUB domain"/>
    <property type="match status" value="3"/>
</dbReference>
<feature type="domain" description="CUB" evidence="5">
    <location>
        <begin position="643"/>
        <end position="722"/>
    </location>
</feature>
<dbReference type="EMBL" id="KQ414615">
    <property type="protein sequence ID" value="KOC68776.1"/>
    <property type="molecule type" value="Genomic_DNA"/>
</dbReference>
<evidence type="ECO:0000313" key="6">
    <source>
        <dbReference type="EMBL" id="KOC68776.1"/>
    </source>
</evidence>
<evidence type="ECO:0000313" key="7">
    <source>
        <dbReference type="Proteomes" id="UP000053825"/>
    </source>
</evidence>
<dbReference type="InterPro" id="IPR000859">
    <property type="entry name" value="CUB_dom"/>
</dbReference>
<evidence type="ECO:0000256" key="3">
    <source>
        <dbReference type="SAM" id="Phobius"/>
    </source>
</evidence>
<dbReference type="STRING" id="597456.A0A0L7RDD9"/>
<feature type="chain" id="PRO_5005575325" evidence="4">
    <location>
        <begin position="30"/>
        <end position="932"/>
    </location>
</feature>
<dbReference type="SMART" id="SM00042">
    <property type="entry name" value="CUB"/>
    <property type="match status" value="2"/>
</dbReference>
<dbReference type="Gene3D" id="2.60.120.290">
    <property type="entry name" value="Spermadhesin, CUB domain"/>
    <property type="match status" value="4"/>
</dbReference>
<dbReference type="OrthoDB" id="6155811at2759"/>
<reference evidence="6 7" key="1">
    <citation type="submission" date="2015-07" db="EMBL/GenBank/DDBJ databases">
        <title>The genome of Habropoda laboriosa.</title>
        <authorList>
            <person name="Pan H."/>
            <person name="Kapheim K."/>
        </authorList>
    </citation>
    <scope>NUCLEOTIDE SEQUENCE [LARGE SCALE GENOMIC DNA]</scope>
    <source>
        <strain evidence="6">0110345459</strain>
    </source>
</reference>
<evidence type="ECO:0000259" key="5">
    <source>
        <dbReference type="PROSITE" id="PS01180"/>
    </source>
</evidence>
<dbReference type="CDD" id="cd00041">
    <property type="entry name" value="CUB"/>
    <property type="match status" value="2"/>
</dbReference>
<dbReference type="PANTHER" id="PTHR47537:SF1">
    <property type="entry name" value="CUB DOMAIN-CONTAINING PROTEIN"/>
    <property type="match status" value="1"/>
</dbReference>
<feature type="signal peptide" evidence="4">
    <location>
        <begin position="1"/>
        <end position="29"/>
    </location>
</feature>
<feature type="domain" description="CUB" evidence="5">
    <location>
        <begin position="39"/>
        <end position="162"/>
    </location>
</feature>
<keyword evidence="3" id="KW-0472">Membrane</keyword>
<proteinExistence type="predicted"/>
<feature type="transmembrane region" description="Helical" evidence="3">
    <location>
        <begin position="894"/>
        <end position="916"/>
    </location>
</feature>
<dbReference type="AlphaFoldDB" id="A0A0L7RDD9"/>